<proteinExistence type="predicted"/>
<sequence>MDETDLANLENQSRGRLSVVDKFRDHLNAKGANSIAELLGGKSAEGFSPDDIKLFENRVFWVELGDVLAYNGQTIPPDLLTNSAVAERDMQTMLETYASAVTMMNLELVPQKAKGPAAPQFPTPSFSEVRANLALSDQAKLAQVNRRAAPLVAYYTGFRPSPSSTPLPSSSIPVKT</sequence>
<reference evidence="1 2" key="1">
    <citation type="journal article" date="2016" name="Nat. Commun.">
        <title>Thousands of microbial genomes shed light on interconnected biogeochemical processes in an aquifer system.</title>
        <authorList>
            <person name="Anantharaman K."/>
            <person name="Brown C.T."/>
            <person name="Hug L.A."/>
            <person name="Sharon I."/>
            <person name="Castelle C.J."/>
            <person name="Probst A.J."/>
            <person name="Thomas B.C."/>
            <person name="Singh A."/>
            <person name="Wilkins M.J."/>
            <person name="Karaoz U."/>
            <person name="Brodie E.L."/>
            <person name="Williams K.H."/>
            <person name="Hubbard S.S."/>
            <person name="Banfield J.F."/>
        </authorList>
    </citation>
    <scope>NUCLEOTIDE SEQUENCE [LARGE SCALE GENOMIC DNA]</scope>
</reference>
<dbReference type="AlphaFoldDB" id="A0A1F7GKY5"/>
<organism evidence="1 2">
    <name type="scientific">Candidatus Roizmanbacteria bacterium RIFCSPHIGHO2_01_FULL_39_8</name>
    <dbReference type="NCBI Taxonomy" id="1802033"/>
    <lineage>
        <taxon>Bacteria</taxon>
        <taxon>Candidatus Roizmaniibacteriota</taxon>
    </lineage>
</organism>
<evidence type="ECO:0000313" key="2">
    <source>
        <dbReference type="Proteomes" id="UP000177026"/>
    </source>
</evidence>
<dbReference type="Proteomes" id="UP000177026">
    <property type="component" value="Unassembled WGS sequence"/>
</dbReference>
<protein>
    <submittedName>
        <fullName evidence="1">Uncharacterized protein</fullName>
    </submittedName>
</protein>
<name>A0A1F7GKY5_9BACT</name>
<evidence type="ECO:0000313" key="1">
    <source>
        <dbReference type="EMBL" id="OGK19589.1"/>
    </source>
</evidence>
<accession>A0A1F7GKY5</accession>
<comment type="caution">
    <text evidence="1">The sequence shown here is derived from an EMBL/GenBank/DDBJ whole genome shotgun (WGS) entry which is preliminary data.</text>
</comment>
<gene>
    <name evidence="1" type="ORF">A2866_01240</name>
</gene>
<dbReference type="EMBL" id="MFZI01000046">
    <property type="protein sequence ID" value="OGK19589.1"/>
    <property type="molecule type" value="Genomic_DNA"/>
</dbReference>